<dbReference type="InterPro" id="IPR026906">
    <property type="entry name" value="LRR_5"/>
</dbReference>
<evidence type="ECO:0000313" key="1">
    <source>
        <dbReference type="EMBL" id="EAY05822.1"/>
    </source>
</evidence>
<dbReference type="InterPro" id="IPR032675">
    <property type="entry name" value="LRR_dom_sf"/>
</dbReference>
<dbReference type="SMR" id="A2ENF2"/>
<proteinExistence type="predicted"/>
<sequence>MLLFLLKLSFCNRFDDYGVEFNDDFTTLIKTPDRIPDNYVILSSCVTISGGSSSLKSSFANCLTTIKSISFGPNSQLQTIFSYVFNGSSIESIDFSNCMKITTIPEFCFAYCYKLTSVNLPPKLLYLEAQCFHTCNSLTYIQLPDSLLELRSNFHGPFSAASRLSRVDISENSQLRV</sequence>
<organism evidence="1 2">
    <name type="scientific">Trichomonas vaginalis (strain ATCC PRA-98 / G3)</name>
    <dbReference type="NCBI Taxonomy" id="412133"/>
    <lineage>
        <taxon>Eukaryota</taxon>
        <taxon>Metamonada</taxon>
        <taxon>Parabasalia</taxon>
        <taxon>Trichomonadida</taxon>
        <taxon>Trichomonadidae</taxon>
        <taxon>Trichomonas</taxon>
    </lineage>
</organism>
<evidence type="ECO:0008006" key="3">
    <source>
        <dbReference type="Google" id="ProtNLM"/>
    </source>
</evidence>
<dbReference type="InParanoid" id="A2ENF2"/>
<dbReference type="Gene3D" id="3.80.10.10">
    <property type="entry name" value="Ribonuclease Inhibitor"/>
    <property type="match status" value="1"/>
</dbReference>
<gene>
    <name evidence="1" type="ORF">TVAG_202800</name>
</gene>
<protein>
    <recommendedName>
        <fullName evidence="3">Surface antigen BspA-like</fullName>
    </recommendedName>
</protein>
<dbReference type="EMBL" id="DS113439">
    <property type="protein sequence ID" value="EAY05822.1"/>
    <property type="molecule type" value="Genomic_DNA"/>
</dbReference>
<dbReference type="VEuPathDB" id="TrichDB:TVAGG3_0252600"/>
<dbReference type="SUPFAM" id="SSF52058">
    <property type="entry name" value="L domain-like"/>
    <property type="match status" value="1"/>
</dbReference>
<dbReference type="VEuPathDB" id="TrichDB:TVAG_202800"/>
<keyword evidence="2" id="KW-1185">Reference proteome</keyword>
<evidence type="ECO:0000313" key="2">
    <source>
        <dbReference type="Proteomes" id="UP000001542"/>
    </source>
</evidence>
<accession>A2ENF2</accession>
<dbReference type="Proteomes" id="UP000001542">
    <property type="component" value="Unassembled WGS sequence"/>
</dbReference>
<dbReference type="Pfam" id="PF13306">
    <property type="entry name" value="LRR_5"/>
    <property type="match status" value="1"/>
</dbReference>
<reference evidence="1" key="1">
    <citation type="submission" date="2006-10" db="EMBL/GenBank/DDBJ databases">
        <authorList>
            <person name="Amadeo P."/>
            <person name="Zhao Q."/>
            <person name="Wortman J."/>
            <person name="Fraser-Liggett C."/>
            <person name="Carlton J."/>
        </authorList>
    </citation>
    <scope>NUCLEOTIDE SEQUENCE</scope>
    <source>
        <strain evidence="1">G3</strain>
    </source>
</reference>
<dbReference type="AlphaFoldDB" id="A2ENF2"/>
<reference evidence="1" key="2">
    <citation type="journal article" date="2007" name="Science">
        <title>Draft genome sequence of the sexually transmitted pathogen Trichomonas vaginalis.</title>
        <authorList>
            <person name="Carlton J.M."/>
            <person name="Hirt R.P."/>
            <person name="Silva J.C."/>
            <person name="Delcher A.L."/>
            <person name="Schatz M."/>
            <person name="Zhao Q."/>
            <person name="Wortman J.R."/>
            <person name="Bidwell S.L."/>
            <person name="Alsmark U.C.M."/>
            <person name="Besteiro S."/>
            <person name="Sicheritz-Ponten T."/>
            <person name="Noel C.J."/>
            <person name="Dacks J.B."/>
            <person name="Foster P.G."/>
            <person name="Simillion C."/>
            <person name="Van de Peer Y."/>
            <person name="Miranda-Saavedra D."/>
            <person name="Barton G.J."/>
            <person name="Westrop G.D."/>
            <person name="Mueller S."/>
            <person name="Dessi D."/>
            <person name="Fiori P.L."/>
            <person name="Ren Q."/>
            <person name="Paulsen I."/>
            <person name="Zhang H."/>
            <person name="Bastida-Corcuera F.D."/>
            <person name="Simoes-Barbosa A."/>
            <person name="Brown M.T."/>
            <person name="Hayes R.D."/>
            <person name="Mukherjee M."/>
            <person name="Okumura C.Y."/>
            <person name="Schneider R."/>
            <person name="Smith A.J."/>
            <person name="Vanacova S."/>
            <person name="Villalvazo M."/>
            <person name="Haas B.J."/>
            <person name="Pertea M."/>
            <person name="Feldblyum T.V."/>
            <person name="Utterback T.R."/>
            <person name="Shu C.L."/>
            <person name="Osoegawa K."/>
            <person name="de Jong P.J."/>
            <person name="Hrdy I."/>
            <person name="Horvathova L."/>
            <person name="Zubacova Z."/>
            <person name="Dolezal P."/>
            <person name="Malik S.B."/>
            <person name="Logsdon J.M. Jr."/>
            <person name="Henze K."/>
            <person name="Gupta A."/>
            <person name="Wang C.C."/>
            <person name="Dunne R.L."/>
            <person name="Upcroft J.A."/>
            <person name="Upcroft P."/>
            <person name="White O."/>
            <person name="Salzberg S.L."/>
            <person name="Tang P."/>
            <person name="Chiu C.-H."/>
            <person name="Lee Y.-S."/>
            <person name="Embley T.M."/>
            <person name="Coombs G.H."/>
            <person name="Mottram J.C."/>
            <person name="Tachezy J."/>
            <person name="Fraser-Liggett C.M."/>
            <person name="Johnson P.J."/>
        </authorList>
    </citation>
    <scope>NUCLEOTIDE SEQUENCE [LARGE SCALE GENOMIC DNA]</scope>
    <source>
        <strain evidence="1">G3</strain>
    </source>
</reference>
<name>A2ENF2_TRIV3</name>